<sequence length="251" mass="28613">MQQKPFRLITIPVSHYCEKARWALTKLKLSYVEEAHMPPFYRLATNRVGGKSTPVLVTEDGVFTDSTDILQYLNKLVPENAKLYPSNPELRRQVEELEDLFDEQLGPAIRCWGYFYTINDSKLIQSKWTQGVPFFEEALFPVIYPLMRPVVRKAFNINSESATQAYEQINSIFNQVNELLADGRTYLVGDSFSAADITFAALAAPVISPPEHPIKQRPLQELPDSFASKISAFRETPAGAYVLRLYRDRNS</sequence>
<dbReference type="RefSeq" id="WP_263743453.1">
    <property type="nucleotide sequence ID" value="NZ_JAOWRF010000001.1"/>
</dbReference>
<dbReference type="CDD" id="cd00570">
    <property type="entry name" value="GST_N_family"/>
    <property type="match status" value="1"/>
</dbReference>
<gene>
    <name evidence="3" type="ORF">OGM63_00060</name>
</gene>
<feature type="domain" description="GST N-terminal" evidence="2">
    <location>
        <begin position="8"/>
        <end position="80"/>
    </location>
</feature>
<dbReference type="PANTHER" id="PTHR43986">
    <property type="entry name" value="ELONGATION FACTOR 1-GAMMA"/>
    <property type="match status" value="1"/>
</dbReference>
<dbReference type="SUPFAM" id="SSF52833">
    <property type="entry name" value="Thioredoxin-like"/>
    <property type="match status" value="1"/>
</dbReference>
<dbReference type="PANTHER" id="PTHR43986:SF1">
    <property type="entry name" value="ELONGATION FACTOR 1-GAMMA"/>
    <property type="match status" value="1"/>
</dbReference>
<reference evidence="3 4" key="1">
    <citation type="submission" date="2022-10" db="EMBL/GenBank/DDBJ databases">
        <title>Identification of biosynthetic pathway for the production of the potent trypsin inhibitor radiosumin.</title>
        <authorList>
            <person name="Fewer D.P."/>
            <person name="Delbaje E."/>
            <person name="Ouyang X."/>
            <person name="Agostino P.D."/>
            <person name="Wahlsten M."/>
            <person name="Jokela J."/>
            <person name="Permi P."/>
            <person name="Haapaniemi E."/>
            <person name="Koistinen H."/>
        </authorList>
    </citation>
    <scope>NUCLEOTIDE SEQUENCE [LARGE SCALE GENOMIC DNA]</scope>
    <source>
        <strain evidence="3 4">NIES-515</strain>
    </source>
</reference>
<dbReference type="InterPro" id="IPR004046">
    <property type="entry name" value="GST_C"/>
</dbReference>
<dbReference type="InterPro" id="IPR050802">
    <property type="entry name" value="EF-GSTs"/>
</dbReference>
<keyword evidence="4" id="KW-1185">Reference proteome</keyword>
<protein>
    <submittedName>
        <fullName evidence="3">Glutathione S-transferase family protein</fullName>
    </submittedName>
</protein>
<dbReference type="Gene3D" id="3.40.30.10">
    <property type="entry name" value="Glutaredoxin"/>
    <property type="match status" value="1"/>
</dbReference>
<accession>A0ABT3AS19</accession>
<evidence type="ECO:0000313" key="4">
    <source>
        <dbReference type="Proteomes" id="UP001526143"/>
    </source>
</evidence>
<proteinExistence type="predicted"/>
<feature type="domain" description="Glutathione S-transferase C-terminal" evidence="1">
    <location>
        <begin position="147"/>
        <end position="203"/>
    </location>
</feature>
<dbReference type="EMBL" id="JAOWRF010000001">
    <property type="protein sequence ID" value="MCV3211933.1"/>
    <property type="molecule type" value="Genomic_DNA"/>
</dbReference>
<dbReference type="InterPro" id="IPR036249">
    <property type="entry name" value="Thioredoxin-like_sf"/>
</dbReference>
<dbReference type="SUPFAM" id="SSF47616">
    <property type="entry name" value="GST C-terminal domain-like"/>
    <property type="match status" value="1"/>
</dbReference>
<organism evidence="3 4">
    <name type="scientific">Plectonema radiosum NIES-515</name>
    <dbReference type="NCBI Taxonomy" id="2986073"/>
    <lineage>
        <taxon>Bacteria</taxon>
        <taxon>Bacillati</taxon>
        <taxon>Cyanobacteriota</taxon>
        <taxon>Cyanophyceae</taxon>
        <taxon>Oscillatoriophycideae</taxon>
        <taxon>Oscillatoriales</taxon>
        <taxon>Microcoleaceae</taxon>
        <taxon>Plectonema</taxon>
    </lineage>
</organism>
<evidence type="ECO:0000259" key="2">
    <source>
        <dbReference type="Pfam" id="PF13417"/>
    </source>
</evidence>
<dbReference type="Gene3D" id="1.20.1050.10">
    <property type="match status" value="1"/>
</dbReference>
<dbReference type="InterPro" id="IPR036282">
    <property type="entry name" value="Glutathione-S-Trfase_C_sf"/>
</dbReference>
<evidence type="ECO:0000259" key="1">
    <source>
        <dbReference type="Pfam" id="PF00043"/>
    </source>
</evidence>
<name>A0ABT3AS19_9CYAN</name>
<dbReference type="Pfam" id="PF00043">
    <property type="entry name" value="GST_C"/>
    <property type="match status" value="1"/>
</dbReference>
<dbReference type="Proteomes" id="UP001526143">
    <property type="component" value="Unassembled WGS sequence"/>
</dbReference>
<dbReference type="Pfam" id="PF13417">
    <property type="entry name" value="GST_N_3"/>
    <property type="match status" value="1"/>
</dbReference>
<dbReference type="InterPro" id="IPR004045">
    <property type="entry name" value="Glutathione_S-Trfase_N"/>
</dbReference>
<evidence type="ECO:0000313" key="3">
    <source>
        <dbReference type="EMBL" id="MCV3211933.1"/>
    </source>
</evidence>
<comment type="caution">
    <text evidence="3">The sequence shown here is derived from an EMBL/GenBank/DDBJ whole genome shotgun (WGS) entry which is preliminary data.</text>
</comment>